<name>A0A0G2ICE3_9EURO</name>
<evidence type="ECO:0000313" key="3">
    <source>
        <dbReference type="Proteomes" id="UP000034164"/>
    </source>
</evidence>
<comment type="caution">
    <text evidence="2">The sequence shown here is derived from an EMBL/GenBank/DDBJ whole genome shotgun (WGS) entry which is preliminary data.</text>
</comment>
<feature type="compositionally biased region" description="Basic residues" evidence="1">
    <location>
        <begin position="29"/>
        <end position="41"/>
    </location>
</feature>
<feature type="region of interest" description="Disordered" evidence="1">
    <location>
        <begin position="80"/>
        <end position="100"/>
    </location>
</feature>
<dbReference type="VEuPathDB" id="FungiDB:EMCG_06090"/>
<sequence>MEADLRPLCTGSSSAGLLSHPELFEKTERSRRRRPASKRQRSFSSDSNGHSLRRPRSNITFSDSARYDAAASYSMKDDTFVSQGDTQSYPTAHGKEGSLRGAEDVNYTDWHHTVMNPPTITRAEAPHVSNCPLSVLLCSLGGSQVLERALFRGLVPQKRWNESGNVHEILLDDSGLDKTIVDLFSSPAKLKQAIDSCTRLGLITQCMLNGSPIYSVCEWLQLKISGSIGYGRLKQIGLIFTTHIYPRDEILEPL</sequence>
<evidence type="ECO:0000313" key="2">
    <source>
        <dbReference type="EMBL" id="KKZ68233.1"/>
    </source>
</evidence>
<dbReference type="EMBL" id="LCZI01000134">
    <property type="protein sequence ID" value="KKZ68233.1"/>
    <property type="molecule type" value="Genomic_DNA"/>
</dbReference>
<accession>A0A0G2ICE3</accession>
<protein>
    <submittedName>
        <fullName evidence="2">Uncharacterized protein</fullName>
    </submittedName>
</protein>
<reference evidence="3" key="1">
    <citation type="journal article" date="2015" name="PLoS Genet.">
        <title>The dynamic genome and transcriptome of the human fungal pathogen Blastomyces and close relative Emmonsia.</title>
        <authorList>
            <person name="Munoz J.F."/>
            <person name="Gauthier G.M."/>
            <person name="Desjardins C.A."/>
            <person name="Gallo J.E."/>
            <person name="Holder J."/>
            <person name="Sullivan T.D."/>
            <person name="Marty A.J."/>
            <person name="Carmen J.C."/>
            <person name="Chen Z."/>
            <person name="Ding L."/>
            <person name="Gujja S."/>
            <person name="Magrini V."/>
            <person name="Misas E."/>
            <person name="Mitreva M."/>
            <person name="Priest M."/>
            <person name="Saif S."/>
            <person name="Whiston E.A."/>
            <person name="Young S."/>
            <person name="Zeng Q."/>
            <person name="Goldman W.E."/>
            <person name="Mardis E.R."/>
            <person name="Taylor J.W."/>
            <person name="McEwen J.G."/>
            <person name="Clay O.K."/>
            <person name="Klein B.S."/>
            <person name="Cuomo C.A."/>
        </authorList>
    </citation>
    <scope>NUCLEOTIDE SEQUENCE [LARGE SCALE GENOMIC DNA]</scope>
    <source>
        <strain evidence="3">UAMH 3008</strain>
    </source>
</reference>
<feature type="region of interest" description="Disordered" evidence="1">
    <location>
        <begin position="1"/>
        <end position="59"/>
    </location>
</feature>
<organism evidence="2 3">
    <name type="scientific">[Emmonsia] crescens</name>
    <dbReference type="NCBI Taxonomy" id="73230"/>
    <lineage>
        <taxon>Eukaryota</taxon>
        <taxon>Fungi</taxon>
        <taxon>Dikarya</taxon>
        <taxon>Ascomycota</taxon>
        <taxon>Pezizomycotina</taxon>
        <taxon>Eurotiomycetes</taxon>
        <taxon>Eurotiomycetidae</taxon>
        <taxon>Onygenales</taxon>
        <taxon>Ajellomycetaceae</taxon>
        <taxon>Emergomyces</taxon>
    </lineage>
</organism>
<evidence type="ECO:0000256" key="1">
    <source>
        <dbReference type="SAM" id="MobiDB-lite"/>
    </source>
</evidence>
<dbReference type="AlphaFoldDB" id="A0A0G2ICE3"/>
<proteinExistence type="predicted"/>
<feature type="compositionally biased region" description="Polar residues" evidence="1">
    <location>
        <begin position="80"/>
        <end position="90"/>
    </location>
</feature>
<gene>
    <name evidence="2" type="ORF">EMCG_06090</name>
</gene>
<dbReference type="Proteomes" id="UP000034164">
    <property type="component" value="Unassembled WGS sequence"/>
</dbReference>